<protein>
    <submittedName>
        <fullName evidence="9">Peptide transporter ptr2</fullName>
    </submittedName>
</protein>
<evidence type="ECO:0000256" key="3">
    <source>
        <dbReference type="ARBA" id="ARBA00022692"/>
    </source>
</evidence>
<evidence type="ECO:0000313" key="9">
    <source>
        <dbReference type="EMBL" id="KAK5201706.1"/>
    </source>
</evidence>
<gene>
    <name evidence="9" type="primary">PTR2_1</name>
    <name evidence="9" type="ORF">LTR16_001747</name>
</gene>
<feature type="transmembrane region" description="Helical" evidence="8">
    <location>
        <begin position="346"/>
        <end position="363"/>
    </location>
</feature>
<proteinExistence type="inferred from homology"/>
<feature type="transmembrane region" description="Helical" evidence="8">
    <location>
        <begin position="262"/>
        <end position="285"/>
    </location>
</feature>
<dbReference type="PANTHER" id="PTHR11654">
    <property type="entry name" value="OLIGOPEPTIDE TRANSPORTER-RELATED"/>
    <property type="match status" value="1"/>
</dbReference>
<evidence type="ECO:0000256" key="4">
    <source>
        <dbReference type="ARBA" id="ARBA00022989"/>
    </source>
</evidence>
<reference evidence="9 10" key="1">
    <citation type="submission" date="2023-08" db="EMBL/GenBank/DDBJ databases">
        <title>Black Yeasts Isolated from many extreme environments.</title>
        <authorList>
            <person name="Coleine C."/>
            <person name="Stajich J.E."/>
            <person name="Selbmann L."/>
        </authorList>
    </citation>
    <scope>NUCLEOTIDE SEQUENCE [LARGE SCALE GENOMIC DNA]</scope>
    <source>
        <strain evidence="9 10">CCFEE 536</strain>
    </source>
</reference>
<dbReference type="PROSITE" id="PS01022">
    <property type="entry name" value="PTR2_1"/>
    <property type="match status" value="1"/>
</dbReference>
<feature type="compositionally biased region" description="Basic and acidic residues" evidence="7">
    <location>
        <begin position="610"/>
        <end position="624"/>
    </location>
</feature>
<feature type="transmembrane region" description="Helical" evidence="8">
    <location>
        <begin position="440"/>
        <end position="462"/>
    </location>
</feature>
<dbReference type="EMBL" id="JAVRRA010016519">
    <property type="protein sequence ID" value="KAK5201706.1"/>
    <property type="molecule type" value="Genomic_DNA"/>
</dbReference>
<evidence type="ECO:0000256" key="8">
    <source>
        <dbReference type="SAM" id="Phobius"/>
    </source>
</evidence>
<dbReference type="PROSITE" id="PS01023">
    <property type="entry name" value="PTR2_2"/>
    <property type="match status" value="1"/>
</dbReference>
<feature type="transmembrane region" description="Helical" evidence="8">
    <location>
        <begin position="530"/>
        <end position="552"/>
    </location>
</feature>
<dbReference type="Gene3D" id="1.20.1250.20">
    <property type="entry name" value="MFS general substrate transporter like domains"/>
    <property type="match status" value="1"/>
</dbReference>
<feature type="region of interest" description="Disordered" evidence="7">
    <location>
        <begin position="602"/>
        <end position="630"/>
    </location>
</feature>
<comment type="subcellular location">
    <subcellularLocation>
        <location evidence="1 6">Membrane</location>
        <topology evidence="1 6">Multi-pass membrane protein</topology>
    </subcellularLocation>
</comment>
<evidence type="ECO:0000256" key="2">
    <source>
        <dbReference type="ARBA" id="ARBA00005982"/>
    </source>
</evidence>
<feature type="transmembrane region" description="Helical" evidence="8">
    <location>
        <begin position="179"/>
        <end position="198"/>
    </location>
</feature>
<keyword evidence="3 6" id="KW-0812">Transmembrane</keyword>
<evidence type="ECO:0000256" key="6">
    <source>
        <dbReference type="RuleBase" id="RU003755"/>
    </source>
</evidence>
<comment type="similarity">
    <text evidence="2 6">Belongs to the major facilitator superfamily. Proton-dependent oligopeptide transporter (POT/PTR) (TC 2.A.17) family.</text>
</comment>
<name>A0ABR0LQ26_9PEZI</name>
<dbReference type="InterPro" id="IPR018456">
    <property type="entry name" value="PTR2_symporter_CS"/>
</dbReference>
<comment type="caution">
    <text evidence="9">The sequence shown here is derived from an EMBL/GenBank/DDBJ whole genome shotgun (WGS) entry which is preliminary data.</text>
</comment>
<evidence type="ECO:0000256" key="1">
    <source>
        <dbReference type="ARBA" id="ARBA00004141"/>
    </source>
</evidence>
<dbReference type="InterPro" id="IPR036259">
    <property type="entry name" value="MFS_trans_sf"/>
</dbReference>
<evidence type="ECO:0000256" key="5">
    <source>
        <dbReference type="ARBA" id="ARBA00023136"/>
    </source>
</evidence>
<evidence type="ECO:0000256" key="7">
    <source>
        <dbReference type="SAM" id="MobiDB-lite"/>
    </source>
</evidence>
<feature type="transmembrane region" description="Helical" evidence="8">
    <location>
        <begin position="558"/>
        <end position="578"/>
    </location>
</feature>
<feature type="transmembrane region" description="Helical" evidence="8">
    <location>
        <begin position="411"/>
        <end position="428"/>
    </location>
</feature>
<feature type="transmembrane region" description="Helical" evidence="8">
    <location>
        <begin position="237"/>
        <end position="256"/>
    </location>
</feature>
<keyword evidence="4 8" id="KW-1133">Transmembrane helix</keyword>
<keyword evidence="5 8" id="KW-0472">Membrane</keyword>
<accession>A0ABR0LQ26</accession>
<keyword evidence="6" id="KW-0813">Transport</keyword>
<dbReference type="Proteomes" id="UP001357485">
    <property type="component" value="Unassembled WGS sequence"/>
</dbReference>
<keyword evidence="10" id="KW-1185">Reference proteome</keyword>
<evidence type="ECO:0000313" key="10">
    <source>
        <dbReference type="Proteomes" id="UP001357485"/>
    </source>
</evidence>
<sequence length="630" mass="69277">MAEHESAIARYEPQKHAIIQIESCVLIVPVNRLHATEVEPRKGFMQDMAGGTKVGVVATKPAYAVNDSSSVNSLDGEEPTEEEKHTLRKVSDKIPWSAFLVAVVELCERFAYYGLSGPFQNYISNSYNDPNGLPGAIGAIIADQYLGKYLTILYFSIIYMIGVLILFLTSLPVAIEHGAALGGLVTAMIVIGLGTGGIKSNVSPLIAEQYRGTKPIVKTLKNGERVIVDPAVTIQRIYMIFYLCINVGSLSSIATTELEKNVGFWSAYLLPLLMFIVGFGVLIAGKKRYIVRPPKGSVITHCFKALWIAVRNKGNLNVAKPSYQEEYGHKYKTPWNDLFIEELKRALVACKVFIFYPVYWVVYNQMLNNFISQGESKDPSLYLVEILTSTIAGQMQLHGIPNDLMQNIDPLTIIIFIPIMDRLVYPGLRKMGIAFKPITRIFWGFLLGALAMAYAAIVQHLIYSAPPCYNAPSACDAGLLPDGTYEVNRVHVAVQTPAYLFIGLSEIFASITGLEYAFTKAPPSMKSFIMSMFLLTNAFGAALGAALTPTAVDPKLMWMYIGLTIASAAAGCIFWLLYSRYNATEESMNELEQYGEKAVPANEVAPVHHHSTDEKGGEDPDGISRADQAV</sequence>
<dbReference type="InterPro" id="IPR000109">
    <property type="entry name" value="POT_fam"/>
</dbReference>
<dbReference type="Pfam" id="PF00854">
    <property type="entry name" value="PTR2"/>
    <property type="match status" value="1"/>
</dbReference>
<feature type="transmembrane region" description="Helical" evidence="8">
    <location>
        <begin position="152"/>
        <end position="173"/>
    </location>
</feature>
<feature type="transmembrane region" description="Helical" evidence="8">
    <location>
        <begin position="498"/>
        <end position="518"/>
    </location>
</feature>
<organism evidence="9 10">
    <name type="scientific">Cryomyces antarcticus</name>
    <dbReference type="NCBI Taxonomy" id="329879"/>
    <lineage>
        <taxon>Eukaryota</taxon>
        <taxon>Fungi</taxon>
        <taxon>Dikarya</taxon>
        <taxon>Ascomycota</taxon>
        <taxon>Pezizomycotina</taxon>
        <taxon>Dothideomycetes</taxon>
        <taxon>Dothideomycetes incertae sedis</taxon>
        <taxon>Cryomyces</taxon>
    </lineage>
</organism>
<dbReference type="SUPFAM" id="SSF103473">
    <property type="entry name" value="MFS general substrate transporter"/>
    <property type="match status" value="1"/>
</dbReference>